<dbReference type="Gene3D" id="2.30.30.100">
    <property type="match status" value="1"/>
</dbReference>
<dbReference type="Pfam" id="PF12701">
    <property type="entry name" value="LSM14"/>
    <property type="match status" value="1"/>
</dbReference>
<dbReference type="InterPro" id="IPR047575">
    <property type="entry name" value="Sm"/>
</dbReference>
<organism evidence="2 3">
    <name type="scientific">Massariosphaeria phaeospora</name>
    <dbReference type="NCBI Taxonomy" id="100035"/>
    <lineage>
        <taxon>Eukaryota</taxon>
        <taxon>Fungi</taxon>
        <taxon>Dikarya</taxon>
        <taxon>Ascomycota</taxon>
        <taxon>Pezizomycotina</taxon>
        <taxon>Dothideomycetes</taxon>
        <taxon>Pleosporomycetidae</taxon>
        <taxon>Pleosporales</taxon>
        <taxon>Pleosporales incertae sedis</taxon>
        <taxon>Massariosphaeria</taxon>
    </lineage>
</organism>
<sequence length="110" mass="12229">MSDYIGSRISLISKSDIRYVGTLIDINSEASTVTLDNVRSFGTEGRRGGKDEYEPSDAVYEQIVFRGSDVKDLRIEEQKKEKPAPPPMPQDPAIIGVSRFSASFILFPVM</sequence>
<dbReference type="GO" id="GO:0034063">
    <property type="term" value="P:stress granule assembly"/>
    <property type="evidence" value="ECO:0007669"/>
    <property type="project" value="TreeGrafter"/>
</dbReference>
<reference evidence="2 3" key="1">
    <citation type="submission" date="2020-01" db="EMBL/GenBank/DDBJ databases">
        <authorList>
            <consortium name="DOE Joint Genome Institute"/>
            <person name="Haridas S."/>
            <person name="Albert R."/>
            <person name="Binder M."/>
            <person name="Bloem J."/>
            <person name="Labutti K."/>
            <person name="Salamov A."/>
            <person name="Andreopoulos B."/>
            <person name="Baker S.E."/>
            <person name="Barry K."/>
            <person name="Bills G."/>
            <person name="Bluhm B.H."/>
            <person name="Cannon C."/>
            <person name="Castanera R."/>
            <person name="Culley D.E."/>
            <person name="Daum C."/>
            <person name="Ezra D."/>
            <person name="Gonzalez J.B."/>
            <person name="Henrissat B."/>
            <person name="Kuo A."/>
            <person name="Liang C."/>
            <person name="Lipzen A."/>
            <person name="Lutzoni F."/>
            <person name="Magnuson J."/>
            <person name="Mondo S."/>
            <person name="Nolan M."/>
            <person name="Ohm R."/>
            <person name="Pangilinan J."/>
            <person name="Park H.-J.H."/>
            <person name="Ramirez L."/>
            <person name="Alfaro M."/>
            <person name="Sun H."/>
            <person name="Tritt A."/>
            <person name="Yoshinaga Y."/>
            <person name="Zwiers L.-H.L."/>
            <person name="Turgeon B.G."/>
            <person name="Goodwin S.B."/>
            <person name="Spatafora J.W."/>
            <person name="Crous P.W."/>
            <person name="Grigoriev I.V."/>
        </authorList>
    </citation>
    <scope>NUCLEOTIDE SEQUENCE [LARGE SCALE GENOMIC DNA]</scope>
    <source>
        <strain evidence="2 3">CBS 611.86</strain>
    </source>
</reference>
<comment type="caution">
    <text evidence="2">The sequence shown here is derived from an EMBL/GenBank/DDBJ whole genome shotgun (WGS) entry which is preliminary data.</text>
</comment>
<dbReference type="GO" id="GO:0000932">
    <property type="term" value="C:P-body"/>
    <property type="evidence" value="ECO:0007669"/>
    <property type="project" value="TreeGrafter"/>
</dbReference>
<dbReference type="InterPro" id="IPR025609">
    <property type="entry name" value="Lsm14-like_N"/>
</dbReference>
<dbReference type="OrthoDB" id="21539at2759"/>
<keyword evidence="3" id="KW-1185">Reference proteome</keyword>
<dbReference type="PANTHER" id="PTHR13586:SF0">
    <property type="entry name" value="TRAILER HITCH, ISOFORM H"/>
    <property type="match status" value="1"/>
</dbReference>
<feature type="domain" description="Sm" evidence="1">
    <location>
        <begin position="1"/>
        <end position="79"/>
    </location>
</feature>
<dbReference type="GO" id="GO:0033962">
    <property type="term" value="P:P-body assembly"/>
    <property type="evidence" value="ECO:0007669"/>
    <property type="project" value="TreeGrafter"/>
</dbReference>
<dbReference type="PROSITE" id="PS52002">
    <property type="entry name" value="SM"/>
    <property type="match status" value="1"/>
</dbReference>
<dbReference type="GO" id="GO:0003729">
    <property type="term" value="F:mRNA binding"/>
    <property type="evidence" value="ECO:0007669"/>
    <property type="project" value="TreeGrafter"/>
</dbReference>
<accession>A0A7C8I6F8</accession>
<dbReference type="AlphaFoldDB" id="A0A7C8I6F8"/>
<evidence type="ECO:0000259" key="1">
    <source>
        <dbReference type="PROSITE" id="PS52002"/>
    </source>
</evidence>
<dbReference type="SUPFAM" id="SSF50182">
    <property type="entry name" value="Sm-like ribonucleoproteins"/>
    <property type="match status" value="1"/>
</dbReference>
<protein>
    <submittedName>
        <fullName evidence="2">Lsm14 N-terminal</fullName>
    </submittedName>
</protein>
<name>A0A7C8I6F8_9PLEO</name>
<dbReference type="CDD" id="cd01736">
    <property type="entry name" value="LSm14_N"/>
    <property type="match status" value="1"/>
</dbReference>
<dbReference type="Proteomes" id="UP000481861">
    <property type="component" value="Unassembled WGS sequence"/>
</dbReference>
<dbReference type="EMBL" id="JAADJZ010000032">
    <property type="protein sequence ID" value="KAF2865607.1"/>
    <property type="molecule type" value="Genomic_DNA"/>
</dbReference>
<gene>
    <name evidence="2" type="ORF">BDV95DRAFT_586160</name>
</gene>
<evidence type="ECO:0000313" key="3">
    <source>
        <dbReference type="Proteomes" id="UP000481861"/>
    </source>
</evidence>
<proteinExistence type="predicted"/>
<dbReference type="SMART" id="SM01271">
    <property type="entry name" value="LSM14"/>
    <property type="match status" value="1"/>
</dbReference>
<dbReference type="PANTHER" id="PTHR13586">
    <property type="entry name" value="SCD6 PROTEIN-RELATED"/>
    <property type="match status" value="1"/>
</dbReference>
<dbReference type="InterPro" id="IPR010920">
    <property type="entry name" value="LSM_dom_sf"/>
</dbReference>
<evidence type="ECO:0000313" key="2">
    <source>
        <dbReference type="EMBL" id="KAF2865607.1"/>
    </source>
</evidence>